<evidence type="ECO:0000256" key="2">
    <source>
        <dbReference type="ARBA" id="ARBA00022840"/>
    </source>
</evidence>
<keyword evidence="4" id="KW-1185">Reference proteome</keyword>
<dbReference type="Proteomes" id="UP000275078">
    <property type="component" value="Unassembled WGS sequence"/>
</dbReference>
<dbReference type="STRING" id="1160509.A0A3N4HWG5"/>
<keyword evidence="1" id="KW-0547">Nucleotide-binding</keyword>
<dbReference type="EMBL" id="ML119749">
    <property type="protein sequence ID" value="RPA76190.1"/>
    <property type="molecule type" value="Genomic_DNA"/>
</dbReference>
<gene>
    <name evidence="3" type="ORF">BJ508DRAFT_337951</name>
</gene>
<keyword evidence="2" id="KW-0067">ATP-binding</keyword>
<reference evidence="3 4" key="1">
    <citation type="journal article" date="2018" name="Nat. Ecol. Evol.">
        <title>Pezizomycetes genomes reveal the molecular basis of ectomycorrhizal truffle lifestyle.</title>
        <authorList>
            <person name="Murat C."/>
            <person name="Payen T."/>
            <person name="Noel B."/>
            <person name="Kuo A."/>
            <person name="Morin E."/>
            <person name="Chen J."/>
            <person name="Kohler A."/>
            <person name="Krizsan K."/>
            <person name="Balestrini R."/>
            <person name="Da Silva C."/>
            <person name="Montanini B."/>
            <person name="Hainaut M."/>
            <person name="Levati E."/>
            <person name="Barry K.W."/>
            <person name="Belfiori B."/>
            <person name="Cichocki N."/>
            <person name="Clum A."/>
            <person name="Dockter R.B."/>
            <person name="Fauchery L."/>
            <person name="Guy J."/>
            <person name="Iotti M."/>
            <person name="Le Tacon F."/>
            <person name="Lindquist E.A."/>
            <person name="Lipzen A."/>
            <person name="Malagnac F."/>
            <person name="Mello A."/>
            <person name="Molinier V."/>
            <person name="Miyauchi S."/>
            <person name="Poulain J."/>
            <person name="Riccioni C."/>
            <person name="Rubini A."/>
            <person name="Sitrit Y."/>
            <person name="Splivallo R."/>
            <person name="Traeger S."/>
            <person name="Wang M."/>
            <person name="Zifcakova L."/>
            <person name="Wipf D."/>
            <person name="Zambonelli A."/>
            <person name="Paolocci F."/>
            <person name="Nowrousian M."/>
            <person name="Ottonello S."/>
            <person name="Baldrian P."/>
            <person name="Spatafora J.W."/>
            <person name="Henrissat B."/>
            <person name="Nagy L.G."/>
            <person name="Aury J.M."/>
            <person name="Wincker P."/>
            <person name="Grigoriev I.V."/>
            <person name="Bonfante P."/>
            <person name="Martin F.M."/>
        </authorList>
    </citation>
    <scope>NUCLEOTIDE SEQUENCE [LARGE SCALE GENOMIC DNA]</scope>
    <source>
        <strain evidence="3 4">RN42</strain>
    </source>
</reference>
<dbReference type="OrthoDB" id="2963168at2759"/>
<dbReference type="GO" id="GO:0005524">
    <property type="term" value="F:ATP binding"/>
    <property type="evidence" value="ECO:0007669"/>
    <property type="project" value="UniProtKB-KW"/>
</dbReference>
<evidence type="ECO:0000313" key="3">
    <source>
        <dbReference type="EMBL" id="RPA76190.1"/>
    </source>
</evidence>
<dbReference type="SUPFAM" id="SSF53067">
    <property type="entry name" value="Actin-like ATPase domain"/>
    <property type="match status" value="2"/>
</dbReference>
<organism evidence="3 4">
    <name type="scientific">Ascobolus immersus RN42</name>
    <dbReference type="NCBI Taxonomy" id="1160509"/>
    <lineage>
        <taxon>Eukaryota</taxon>
        <taxon>Fungi</taxon>
        <taxon>Dikarya</taxon>
        <taxon>Ascomycota</taxon>
        <taxon>Pezizomycotina</taxon>
        <taxon>Pezizomycetes</taxon>
        <taxon>Pezizales</taxon>
        <taxon>Ascobolaceae</taxon>
        <taxon>Ascobolus</taxon>
    </lineage>
</organism>
<dbReference type="InterPro" id="IPR043129">
    <property type="entry name" value="ATPase_NBD"/>
</dbReference>
<dbReference type="PANTHER" id="PTHR14187:SF5">
    <property type="entry name" value="HEAT SHOCK 70 KDA PROTEIN 12A"/>
    <property type="match status" value="1"/>
</dbReference>
<evidence type="ECO:0000313" key="4">
    <source>
        <dbReference type="Proteomes" id="UP000275078"/>
    </source>
</evidence>
<name>A0A3N4HWG5_ASCIM</name>
<dbReference type="AlphaFoldDB" id="A0A3N4HWG5"/>
<dbReference type="PANTHER" id="PTHR14187">
    <property type="entry name" value="ALPHA KINASE/ELONGATION FACTOR 2 KINASE"/>
    <property type="match status" value="1"/>
</dbReference>
<dbReference type="CDD" id="cd10170">
    <property type="entry name" value="ASKHA_NBD_HSP70"/>
    <property type="match status" value="1"/>
</dbReference>
<dbReference type="InterPro" id="IPR013126">
    <property type="entry name" value="Hsp_70_fam"/>
</dbReference>
<dbReference type="Gene3D" id="3.90.640.10">
    <property type="entry name" value="Actin, Chain A, domain 4"/>
    <property type="match status" value="1"/>
</dbReference>
<protein>
    <submittedName>
        <fullName evidence="3">Actin-like ATPase domain-containing protein</fullName>
    </submittedName>
</protein>
<dbReference type="Pfam" id="PF00012">
    <property type="entry name" value="HSP70"/>
    <property type="match status" value="1"/>
</dbReference>
<dbReference type="GO" id="GO:0140662">
    <property type="term" value="F:ATP-dependent protein folding chaperone"/>
    <property type="evidence" value="ECO:0007669"/>
    <property type="project" value="InterPro"/>
</dbReference>
<sequence>MPEEDRHRVIVGVDFGTTYTGVSFVSSQSPEVVDIRVIDSWPGKNGQVDNRTLEKVPTEISYASDGSPNEWGYQLAAGASRYGCFKLMLDGSLPGIVTRRDPRAGKTVVDISADYLKFVYEHTLSKLGEIMPTTLSATPIQFVLTTPAVWSHKAQSATLDAAKQAGFGSRSIDEISMVSEPEAAATYALQDMHAQFAGSEIFKAGEQIVICDCGGGTVDLITYKVLEVHPVLKLCEAVVGDGGKYGSTSIDRQFISMLRERIGEKMFKKLGPKKTGRGGSIMQAFESAKRGFTLGDTKQSWFIPIGNVPDNEIQQIEDGDMLLEYDDMETLFENSVQNIIKLLRNQVIKAETVSTILLVGGFGQSGYLFQSIKNWAGKTFPQMNIKVERPRNAWSAISRGACLHGVGGVVKSRKLKQHYGLRIGTSFIEGYHKEEDAWFSDWTGKKHTSNNIDWYASKGESVSDGQQLTIDCRHTRYDSPHKQVTYTIYSCNSEKATDDMRAPIVYKLGSYTAYLTDLPASAWETKITGVGTLYRATFNTVMEIGSADIIFKVVYQGKVYGSARMPYVSMGEGLRDCT</sequence>
<dbReference type="PRINTS" id="PR00301">
    <property type="entry name" value="HEATSHOCK70"/>
</dbReference>
<evidence type="ECO:0000256" key="1">
    <source>
        <dbReference type="ARBA" id="ARBA00022741"/>
    </source>
</evidence>
<dbReference type="Gene3D" id="3.30.420.40">
    <property type="match status" value="2"/>
</dbReference>
<proteinExistence type="predicted"/>
<accession>A0A3N4HWG5</accession>